<keyword evidence="3" id="KW-1185">Reference proteome</keyword>
<proteinExistence type="predicted"/>
<feature type="non-terminal residue" evidence="2">
    <location>
        <position position="1"/>
    </location>
</feature>
<organism evidence="2 3">
    <name type="scientific">Saccharothrix hoggarensis</name>
    <dbReference type="NCBI Taxonomy" id="913853"/>
    <lineage>
        <taxon>Bacteria</taxon>
        <taxon>Bacillati</taxon>
        <taxon>Actinomycetota</taxon>
        <taxon>Actinomycetes</taxon>
        <taxon>Pseudonocardiales</taxon>
        <taxon>Pseudonocardiaceae</taxon>
        <taxon>Saccharothrix</taxon>
    </lineage>
</organism>
<evidence type="ECO:0000313" key="3">
    <source>
        <dbReference type="Proteomes" id="UP001597168"/>
    </source>
</evidence>
<evidence type="ECO:0000313" key="2">
    <source>
        <dbReference type="EMBL" id="MFD1151617.1"/>
    </source>
</evidence>
<dbReference type="EMBL" id="JBHTLK010000257">
    <property type="protein sequence ID" value="MFD1151617.1"/>
    <property type="molecule type" value="Genomic_DNA"/>
</dbReference>
<sequence>ISGSRPYRAVMPRVAAGSEAVDRWRRAAMAANADFEAWIVAALDRAADRDLELVSVPPLAPSAEPERERGLVSLPAVRPAS</sequence>
<dbReference type="Proteomes" id="UP001597168">
    <property type="component" value="Unassembled WGS sequence"/>
</dbReference>
<accession>A0ABW3R3K0</accession>
<protein>
    <submittedName>
        <fullName evidence="2">Uncharacterized protein</fullName>
    </submittedName>
</protein>
<name>A0ABW3R3K0_9PSEU</name>
<evidence type="ECO:0000256" key="1">
    <source>
        <dbReference type="SAM" id="MobiDB-lite"/>
    </source>
</evidence>
<feature type="region of interest" description="Disordered" evidence="1">
    <location>
        <begin position="60"/>
        <end position="81"/>
    </location>
</feature>
<comment type="caution">
    <text evidence="2">The sequence shown here is derived from an EMBL/GenBank/DDBJ whole genome shotgun (WGS) entry which is preliminary data.</text>
</comment>
<reference evidence="3" key="1">
    <citation type="journal article" date="2019" name="Int. J. Syst. Evol. Microbiol.">
        <title>The Global Catalogue of Microorganisms (GCM) 10K type strain sequencing project: providing services to taxonomists for standard genome sequencing and annotation.</title>
        <authorList>
            <consortium name="The Broad Institute Genomics Platform"/>
            <consortium name="The Broad Institute Genome Sequencing Center for Infectious Disease"/>
            <person name="Wu L."/>
            <person name="Ma J."/>
        </authorList>
    </citation>
    <scope>NUCLEOTIDE SEQUENCE [LARGE SCALE GENOMIC DNA]</scope>
    <source>
        <strain evidence="3">CCUG 60214</strain>
    </source>
</reference>
<gene>
    <name evidence="2" type="ORF">ACFQ3T_31170</name>
</gene>